<evidence type="ECO:0000313" key="1">
    <source>
        <dbReference type="EMBL" id="HAE8103742.1"/>
    </source>
</evidence>
<protein>
    <submittedName>
        <fullName evidence="1">Uncharacterized protein</fullName>
    </submittedName>
</protein>
<reference evidence="1" key="2">
    <citation type="submission" date="2018-07" db="EMBL/GenBank/DDBJ databases">
        <authorList>
            <consortium name="NCBI Pathogen Detection Project"/>
        </authorList>
    </citation>
    <scope>NUCLEOTIDE SEQUENCE</scope>
    <source>
        <strain evidence="1">1363-65</strain>
    </source>
</reference>
<dbReference type="EMBL" id="DAATDB010000028">
    <property type="protein sequence ID" value="HAE8103742.1"/>
    <property type="molecule type" value="Genomic_DNA"/>
</dbReference>
<accession>A0A737ET35</accession>
<comment type="caution">
    <text evidence="1">The sequence shown here is derived from an EMBL/GenBank/DDBJ whole genome shotgun (WGS) entry which is preliminary data.</text>
</comment>
<dbReference type="AlphaFoldDB" id="A0A737ET35"/>
<reference evidence="1" key="1">
    <citation type="journal article" date="2018" name="Genome Biol.">
        <title>SKESA: strategic k-mer extension for scrupulous assemblies.</title>
        <authorList>
            <person name="Souvorov A."/>
            <person name="Agarwala R."/>
            <person name="Lipman D.J."/>
        </authorList>
    </citation>
    <scope>NUCLEOTIDE SEQUENCE</scope>
    <source>
        <strain evidence="1">1363-65</strain>
    </source>
</reference>
<name>A0A737ET35_SALER</name>
<proteinExistence type="predicted"/>
<gene>
    <name evidence="1" type="ORF">GNC09_003834</name>
</gene>
<organism evidence="1">
    <name type="scientific">Salmonella enterica subsp. indica serovar 45:a:e,n,x</name>
    <dbReference type="NCBI Taxonomy" id="1307500"/>
    <lineage>
        <taxon>Bacteria</taxon>
        <taxon>Pseudomonadati</taxon>
        <taxon>Pseudomonadota</taxon>
        <taxon>Gammaproteobacteria</taxon>
        <taxon>Enterobacterales</taxon>
        <taxon>Enterobacteriaceae</taxon>
        <taxon>Salmonella</taxon>
    </lineage>
</organism>
<sequence>MTTNHPAHGPDRLRQISTLLPSLIRRMPGRERLMWEDMLKIRSADHAYGMVRSKSQGEKR</sequence>